<dbReference type="EMBL" id="REGN01005721">
    <property type="protein sequence ID" value="RNA12304.1"/>
    <property type="molecule type" value="Genomic_DNA"/>
</dbReference>
<proteinExistence type="predicted"/>
<reference evidence="2 3" key="1">
    <citation type="journal article" date="2018" name="Sci. Rep.">
        <title>Genomic signatures of local adaptation to the degree of environmental predictability in rotifers.</title>
        <authorList>
            <person name="Franch-Gras L."/>
            <person name="Hahn C."/>
            <person name="Garcia-Roger E.M."/>
            <person name="Carmona M.J."/>
            <person name="Serra M."/>
            <person name="Gomez A."/>
        </authorList>
    </citation>
    <scope>NUCLEOTIDE SEQUENCE [LARGE SCALE GENOMIC DNA]</scope>
    <source>
        <strain evidence="2">HYR1</strain>
    </source>
</reference>
<dbReference type="AlphaFoldDB" id="A0A3M7QMK3"/>
<evidence type="ECO:0000313" key="3">
    <source>
        <dbReference type="Proteomes" id="UP000276133"/>
    </source>
</evidence>
<comment type="caution">
    <text evidence="2">The sequence shown here is derived from an EMBL/GenBank/DDBJ whole genome shotgun (WGS) entry which is preliminary data.</text>
</comment>
<dbReference type="Proteomes" id="UP000276133">
    <property type="component" value="Unassembled WGS sequence"/>
</dbReference>
<gene>
    <name evidence="2" type="ORF">BpHYR1_005007</name>
</gene>
<organism evidence="2 3">
    <name type="scientific">Brachionus plicatilis</name>
    <name type="common">Marine rotifer</name>
    <name type="synonym">Brachionus muelleri</name>
    <dbReference type="NCBI Taxonomy" id="10195"/>
    <lineage>
        <taxon>Eukaryota</taxon>
        <taxon>Metazoa</taxon>
        <taxon>Spiralia</taxon>
        <taxon>Gnathifera</taxon>
        <taxon>Rotifera</taxon>
        <taxon>Eurotatoria</taxon>
        <taxon>Monogononta</taxon>
        <taxon>Pseudotrocha</taxon>
        <taxon>Ploima</taxon>
        <taxon>Brachionidae</taxon>
        <taxon>Brachionus</taxon>
    </lineage>
</organism>
<sequence length="382" mass="45182">MDLSYRQLNSFSAEILQTKKDFNLFSSINDQDKSEQFYQNLEELNESFNQMVLLKRDIDEAINLNEKYDEKINTASNIFTDKYQVYFENLIEENAEISKELENLKETMEKKKNVNQSLIESRSQLLKHQTHEFQLNIIKNDQKIIDQIKRAEKVLVNCLEKYSKISENNEDYFLLKYRIFELMLGIKVLEMPNDFGSQWFNIAFINLIDDVLDFEIYSENNPLTSKTKKSHLSQELLDKYRSIFKKRRKMNGNVFKGCLVLNELEDFQIMSNCYLQLLCFIMSKQEIEDAKNQFAIDWIEGSQSSKMATILLPKHYPLCDQSLIKLTSLSGYDDADIKNFKIKKKVFNLSEWIAELTNLYNKNQIKSSEKTQEIKQIIKHLI</sequence>
<evidence type="ECO:0000313" key="2">
    <source>
        <dbReference type="EMBL" id="RNA12304.1"/>
    </source>
</evidence>
<keyword evidence="1" id="KW-0175">Coiled coil</keyword>
<feature type="coiled-coil region" evidence="1">
    <location>
        <begin position="51"/>
        <end position="121"/>
    </location>
</feature>
<keyword evidence="3" id="KW-1185">Reference proteome</keyword>
<evidence type="ECO:0000256" key="1">
    <source>
        <dbReference type="SAM" id="Coils"/>
    </source>
</evidence>
<name>A0A3M7QMK3_BRAPC</name>
<accession>A0A3M7QMK3</accession>
<dbReference type="OrthoDB" id="10446305at2759"/>
<protein>
    <submittedName>
        <fullName evidence="2">Uncharacterized protein</fullName>
    </submittedName>
</protein>